<evidence type="ECO:0000256" key="1">
    <source>
        <dbReference type="SAM" id="MobiDB-lite"/>
    </source>
</evidence>
<dbReference type="Proteomes" id="UP000318529">
    <property type="component" value="Unassembled WGS sequence"/>
</dbReference>
<dbReference type="AlphaFoldDB" id="A0A560BV06"/>
<gene>
    <name evidence="3" type="ORF">FBZ83_119102</name>
</gene>
<organism evidence="3 4">
    <name type="scientific">Azospirillum brasilense</name>
    <dbReference type="NCBI Taxonomy" id="192"/>
    <lineage>
        <taxon>Bacteria</taxon>
        <taxon>Pseudomonadati</taxon>
        <taxon>Pseudomonadota</taxon>
        <taxon>Alphaproteobacteria</taxon>
        <taxon>Rhodospirillales</taxon>
        <taxon>Azospirillaceae</taxon>
        <taxon>Azospirillum</taxon>
    </lineage>
</organism>
<dbReference type="EMBL" id="VITH01000019">
    <property type="protein sequence ID" value="TWA76451.1"/>
    <property type="molecule type" value="Genomic_DNA"/>
</dbReference>
<evidence type="ECO:0000259" key="2">
    <source>
        <dbReference type="Pfam" id="PF06791"/>
    </source>
</evidence>
<dbReference type="RefSeq" id="WP_145690079.1">
    <property type="nucleotide sequence ID" value="NZ_VITH01000019.1"/>
</dbReference>
<feature type="domain" description="Bacteriophage tail tape measure N-terminal" evidence="2">
    <location>
        <begin position="104"/>
        <end position="224"/>
    </location>
</feature>
<sequence>MAEKKVSVRLAVEADRLDETKRKLEELGVAIKSIGNDNSPEKLRRQFEALEGRLDPVSRATQRLARDQATLNSALASRAVSEQRYTELMAISQQAHDRMIAGQTAAAASSGQFKGALGNLGLQLQDVTVQAQMGTSAFIILAQQGPQIASAFGPAGIAIGTVVAIASVAAGVIFGLGKTADDTATAFNDYGKALEFTAKLQDELARATRGQADAMEAEKRNIIEVRKEALRLAEARLLAARAAATDEEGDGLHTGSGISQSARQSATNRLEGRWKSLRDELEILKASAGDYNGVVDRMVQQNQRAATGVTTLDEEITKARQGIVEQTKALGLEADTFGKSNAEKLRATLTQQMLAREYKTSADQLSEATKRTINDAVAQQERIDKLEAQKKAQEEATRAGEQASRHAEQEERKRQQALRTADIYVDRLRGESDGLKLTERERFIANKALELEHQLRGKLSPDVLAEYIRQVEYEAGALYDVTDARKKKTKADEEAARALEAYQREVQTVATDIARDWSETLYDSIVLKDKRASIVDSFRDLFKRIAIEAIKAQIVLPITTAIVGSVPGLFGIQAPGKPGAAQGAAGGTGVGVSDAIGLGSLLTGAGGSSIGQGIVSGASELAFELTGSAGLAQALGLGIQATPWGIIGGIGANLLGLGSKNPFVSGAGGLVGGIAGGALGATSLGTLLGAAGGPIGAIAGAFLGTAATGLFPEDRNLPWGQFASIGGRQSALEALDGYDTSALGQAGTQALATLQALAGAAKIPVSSLPLGGIGFNQETRGNLGPGYYSFIGGGGFEARSAKSFGTAEEAVADFIARSLENADLSATSENVRKVLDRGVLDGLDRLLSDLQLAATDFATAFSSVGQAQPDQVAASITTVAQSFVTMRDRAEQLGLSVDGLSASVKGATDRVLDSAIRQANGTGFIDQALGIRATFTQVGQQLLSTGQSGDKAIQLYGAQMSALVNSLGDDENAVKNLTFLADAMHGVDDVAESFARLRIEQLKTKLATDQQAASMAKLTSQAGSLTDWLNGQALGDGSSLSPVAKMAEAERQWDAALKKTRETGDVSYATKASETLLSASRPVLVLGTEAYSQREDWITSTLRNLGHELGLPGFKTGGSFEVGGWGGVDSTLVRFMATPGERVTVTRPDQQAQGQATVVRDNADIVRALSQMVGVLRGELQAVRAELAGLKGEQRIGANLKLVGG</sequence>
<feature type="compositionally biased region" description="Polar residues" evidence="1">
    <location>
        <begin position="256"/>
        <end position="265"/>
    </location>
</feature>
<dbReference type="Pfam" id="PF06791">
    <property type="entry name" value="TMP_2"/>
    <property type="match status" value="1"/>
</dbReference>
<feature type="compositionally biased region" description="Basic and acidic residues" evidence="1">
    <location>
        <begin position="387"/>
        <end position="414"/>
    </location>
</feature>
<evidence type="ECO:0000313" key="4">
    <source>
        <dbReference type="Proteomes" id="UP000318529"/>
    </source>
</evidence>
<reference evidence="3 4" key="1">
    <citation type="submission" date="2019-06" db="EMBL/GenBank/DDBJ databases">
        <title>Genomic Encyclopedia of Type Strains, Phase IV (KMG-V): Genome sequencing to study the core and pangenomes of soil and plant-associated prokaryotes.</title>
        <authorList>
            <person name="Whitman W."/>
        </authorList>
    </citation>
    <scope>NUCLEOTIDE SEQUENCE [LARGE SCALE GENOMIC DNA]</scope>
    <source>
        <strain evidence="3 4">BR 11650</strain>
    </source>
</reference>
<dbReference type="InterPro" id="IPR009628">
    <property type="entry name" value="Phage_tape_measure_N"/>
</dbReference>
<feature type="region of interest" description="Disordered" evidence="1">
    <location>
        <begin position="246"/>
        <end position="265"/>
    </location>
</feature>
<proteinExistence type="predicted"/>
<evidence type="ECO:0000313" key="3">
    <source>
        <dbReference type="EMBL" id="TWA76451.1"/>
    </source>
</evidence>
<feature type="region of interest" description="Disordered" evidence="1">
    <location>
        <begin position="387"/>
        <end position="416"/>
    </location>
</feature>
<name>A0A560BV06_AZOBR</name>
<comment type="caution">
    <text evidence="3">The sequence shown here is derived from an EMBL/GenBank/DDBJ whole genome shotgun (WGS) entry which is preliminary data.</text>
</comment>
<accession>A0A560BV06</accession>
<protein>
    <submittedName>
        <fullName evidence="3">Tail length tape measure protein</fullName>
    </submittedName>
</protein>